<comment type="subcellular location">
    <subcellularLocation>
        <location evidence="1">Cell membrane</location>
        <topology evidence="1">Multi-pass membrane protein</topology>
    </subcellularLocation>
</comment>
<dbReference type="HOGENOM" id="CLU_065777_4_0_9"/>
<evidence type="ECO:0000256" key="6">
    <source>
        <dbReference type="ARBA" id="ARBA00022989"/>
    </source>
</evidence>
<evidence type="ECO:0000256" key="7">
    <source>
        <dbReference type="ARBA" id="ARBA00023136"/>
    </source>
</evidence>
<protein>
    <submittedName>
        <fullName evidence="9">Putative azaleucine resistance protein AzlC</fullName>
    </submittedName>
</protein>
<evidence type="ECO:0000256" key="2">
    <source>
        <dbReference type="ARBA" id="ARBA00010735"/>
    </source>
</evidence>
<keyword evidence="10" id="KW-1185">Reference proteome</keyword>
<evidence type="ECO:0000256" key="8">
    <source>
        <dbReference type="SAM" id="Phobius"/>
    </source>
</evidence>
<evidence type="ECO:0000256" key="3">
    <source>
        <dbReference type="ARBA" id="ARBA00022448"/>
    </source>
</evidence>
<gene>
    <name evidence="9" type="ORF">CLOSTMETH_00399</name>
</gene>
<keyword evidence="4" id="KW-1003">Cell membrane</keyword>
<dbReference type="STRING" id="537013.CLOSTMETH_00399"/>
<feature type="transmembrane region" description="Helical" evidence="8">
    <location>
        <begin position="188"/>
        <end position="203"/>
    </location>
</feature>
<dbReference type="PANTHER" id="PTHR34979:SF1">
    <property type="entry name" value="INNER MEMBRANE PROTEIN YGAZ"/>
    <property type="match status" value="1"/>
</dbReference>
<feature type="transmembrane region" description="Helical" evidence="8">
    <location>
        <begin position="42"/>
        <end position="62"/>
    </location>
</feature>
<name>C0E9A1_9FIRM</name>
<evidence type="ECO:0000313" key="9">
    <source>
        <dbReference type="EMBL" id="EEG31931.1"/>
    </source>
</evidence>
<reference evidence="9 10" key="1">
    <citation type="submission" date="2009-01" db="EMBL/GenBank/DDBJ databases">
        <authorList>
            <person name="Fulton L."/>
            <person name="Clifton S."/>
            <person name="Fulton B."/>
            <person name="Xu J."/>
            <person name="Minx P."/>
            <person name="Pepin K.H."/>
            <person name="Johnson M."/>
            <person name="Bhonagiri V."/>
            <person name="Nash W.E."/>
            <person name="Mardis E.R."/>
            <person name="Wilson R.K."/>
        </authorList>
    </citation>
    <scope>NUCLEOTIDE SEQUENCE [LARGE SCALE GENOMIC DNA]</scope>
    <source>
        <strain evidence="9 10">DSM 5476</strain>
    </source>
</reference>
<dbReference type="InterPro" id="IPR011606">
    <property type="entry name" value="Brnchd-chn_aa_trnsp_permease"/>
</dbReference>
<dbReference type="GO" id="GO:0005886">
    <property type="term" value="C:plasma membrane"/>
    <property type="evidence" value="ECO:0007669"/>
    <property type="project" value="UniProtKB-SubCell"/>
</dbReference>
<evidence type="ECO:0000256" key="1">
    <source>
        <dbReference type="ARBA" id="ARBA00004651"/>
    </source>
</evidence>
<dbReference type="eggNOG" id="COG1296">
    <property type="taxonomic scope" value="Bacteria"/>
</dbReference>
<dbReference type="Proteomes" id="UP000003340">
    <property type="component" value="Unassembled WGS sequence"/>
</dbReference>
<keyword evidence="7 8" id="KW-0472">Membrane</keyword>
<dbReference type="GO" id="GO:1903785">
    <property type="term" value="P:L-valine transmembrane transport"/>
    <property type="evidence" value="ECO:0007669"/>
    <property type="project" value="TreeGrafter"/>
</dbReference>
<organism evidence="9 10">
    <name type="scientific">[Clostridium] methylpentosum DSM 5476</name>
    <dbReference type="NCBI Taxonomy" id="537013"/>
    <lineage>
        <taxon>Bacteria</taxon>
        <taxon>Bacillati</taxon>
        <taxon>Bacillota</taxon>
        <taxon>Clostridia</taxon>
        <taxon>Eubacteriales</taxon>
        <taxon>Oscillospiraceae</taxon>
        <taxon>Oscillospiraceae incertae sedis</taxon>
    </lineage>
</organism>
<feature type="transmembrane region" description="Helical" evidence="8">
    <location>
        <begin position="209"/>
        <end position="227"/>
    </location>
</feature>
<accession>C0E9A1</accession>
<comment type="caution">
    <text evidence="9">The sequence shown here is derived from an EMBL/GenBank/DDBJ whole genome shotgun (WGS) entry which is preliminary data.</text>
</comment>
<feature type="transmembrane region" description="Helical" evidence="8">
    <location>
        <begin position="132"/>
        <end position="158"/>
    </location>
</feature>
<keyword evidence="5 8" id="KW-0812">Transmembrane</keyword>
<sequence>MKPSSTARAAVEAFKVTIPVLFGYLAIGIAFGIMLETSGYPWYLAAIMSVFIYAGALEYMAVSFLVSSTPMVEIAIMSFLVNFRHIVYGLSLFNQVNRARRFKPYVIFALTDETYALLTTIHYPPRINREKYTFFIALFDHCYWVIGSVLGALAGSLIPFDSKGIDFALTALFIVLLIEQWKNSDSKLPFAIALIAGVAAMVIDKSNMLLIAVLLASAALLLLRRRIEHANVHD</sequence>
<keyword evidence="6 8" id="KW-1133">Transmembrane helix</keyword>
<dbReference type="PANTHER" id="PTHR34979">
    <property type="entry name" value="INNER MEMBRANE PROTEIN YGAZ"/>
    <property type="match status" value="1"/>
</dbReference>
<reference evidence="9 10" key="2">
    <citation type="submission" date="2009-02" db="EMBL/GenBank/DDBJ databases">
        <title>Draft genome sequence of Clostridium methylpentosum (DSM 5476).</title>
        <authorList>
            <person name="Sudarsanam P."/>
            <person name="Ley R."/>
            <person name="Guruge J."/>
            <person name="Turnbaugh P.J."/>
            <person name="Mahowald M."/>
            <person name="Liep D."/>
            <person name="Gordon J."/>
        </authorList>
    </citation>
    <scope>NUCLEOTIDE SEQUENCE [LARGE SCALE GENOMIC DNA]</scope>
    <source>
        <strain evidence="9 10">DSM 5476</strain>
    </source>
</reference>
<dbReference type="EMBL" id="ACEC01000019">
    <property type="protein sequence ID" value="EEG31931.1"/>
    <property type="molecule type" value="Genomic_DNA"/>
</dbReference>
<evidence type="ECO:0000313" key="10">
    <source>
        <dbReference type="Proteomes" id="UP000003340"/>
    </source>
</evidence>
<feature type="transmembrane region" description="Helical" evidence="8">
    <location>
        <begin position="164"/>
        <end position="181"/>
    </location>
</feature>
<proteinExistence type="inferred from homology"/>
<evidence type="ECO:0000256" key="5">
    <source>
        <dbReference type="ARBA" id="ARBA00022692"/>
    </source>
</evidence>
<dbReference type="Pfam" id="PF03591">
    <property type="entry name" value="AzlC"/>
    <property type="match status" value="1"/>
</dbReference>
<feature type="transmembrane region" description="Helical" evidence="8">
    <location>
        <begin position="16"/>
        <end position="35"/>
    </location>
</feature>
<evidence type="ECO:0000256" key="4">
    <source>
        <dbReference type="ARBA" id="ARBA00022475"/>
    </source>
</evidence>
<dbReference type="AlphaFoldDB" id="C0E9A1"/>
<keyword evidence="3" id="KW-0813">Transport</keyword>
<comment type="similarity">
    <text evidence="2">Belongs to the AzlC family.</text>
</comment>